<dbReference type="Proteomes" id="UP001432322">
    <property type="component" value="Unassembled WGS sequence"/>
</dbReference>
<name>A0AAV5V5K8_9BILA</name>
<organism evidence="2 3">
    <name type="scientific">Pristionchus fissidentatus</name>
    <dbReference type="NCBI Taxonomy" id="1538716"/>
    <lineage>
        <taxon>Eukaryota</taxon>
        <taxon>Metazoa</taxon>
        <taxon>Ecdysozoa</taxon>
        <taxon>Nematoda</taxon>
        <taxon>Chromadorea</taxon>
        <taxon>Rhabditida</taxon>
        <taxon>Rhabditina</taxon>
        <taxon>Diplogasteromorpha</taxon>
        <taxon>Diplogasteroidea</taxon>
        <taxon>Neodiplogasteridae</taxon>
        <taxon>Pristionchus</taxon>
    </lineage>
</organism>
<feature type="non-terminal residue" evidence="2">
    <location>
        <position position="1"/>
    </location>
</feature>
<evidence type="ECO:0000313" key="3">
    <source>
        <dbReference type="Proteomes" id="UP001432322"/>
    </source>
</evidence>
<proteinExistence type="predicted"/>
<reference evidence="2" key="1">
    <citation type="submission" date="2023-10" db="EMBL/GenBank/DDBJ databases">
        <title>Genome assembly of Pristionchus species.</title>
        <authorList>
            <person name="Yoshida K."/>
            <person name="Sommer R.J."/>
        </authorList>
    </citation>
    <scope>NUCLEOTIDE SEQUENCE</scope>
    <source>
        <strain evidence="2">RS5133</strain>
    </source>
</reference>
<evidence type="ECO:0000256" key="1">
    <source>
        <dbReference type="SAM" id="MobiDB-lite"/>
    </source>
</evidence>
<feature type="compositionally biased region" description="Low complexity" evidence="1">
    <location>
        <begin position="49"/>
        <end position="99"/>
    </location>
</feature>
<comment type="caution">
    <text evidence="2">The sequence shown here is derived from an EMBL/GenBank/DDBJ whole genome shotgun (WGS) entry which is preliminary data.</text>
</comment>
<dbReference type="EMBL" id="BTSY01000002">
    <property type="protein sequence ID" value="GMT14031.1"/>
    <property type="molecule type" value="Genomic_DNA"/>
</dbReference>
<accession>A0AAV5V5K8</accession>
<feature type="region of interest" description="Disordered" evidence="1">
    <location>
        <begin position="48"/>
        <end position="113"/>
    </location>
</feature>
<keyword evidence="3" id="KW-1185">Reference proteome</keyword>
<dbReference type="AlphaFoldDB" id="A0AAV5V5K8"/>
<evidence type="ECO:0000313" key="2">
    <source>
        <dbReference type="EMBL" id="GMT14031.1"/>
    </source>
</evidence>
<gene>
    <name evidence="2" type="ORF">PFISCL1PPCAC_5328</name>
</gene>
<sequence>FLLALVYIMGDSTDGNENDVALDVGTIYPMVSTQRGPQTYVRRRIQNLPQPSSSAAPRSRNPSPSTASVQTSTPSVSSTAGLRRSARTTTTRGGTTSLADRPGAEPDSTSNKMRHTLSSWDAYTTNYWKNVSMSSDIFGALESGRYNMAQFKEVSTEKFIPFNPITRQVEKGISTESARSFLNTVGCSECSDNMNAKFLGHNNFRFGSLEEKCEIFAKEIDKVITRQPMLIMISGITGLKRYREIARVSPRCDIICVP</sequence>
<protein>
    <submittedName>
        <fullName evidence="2">Uncharacterized protein</fullName>
    </submittedName>
</protein>